<gene>
    <name evidence="1" type="ordered locus">Halhy_1585</name>
</gene>
<reference key="2">
    <citation type="submission" date="2011-04" db="EMBL/GenBank/DDBJ databases">
        <title>Complete sequence of chromosome of Haliscomenobacter hydrossis DSM 1100.</title>
        <authorList>
            <consortium name="US DOE Joint Genome Institute (JGI-PGF)"/>
            <person name="Lucas S."/>
            <person name="Han J."/>
            <person name="Lapidus A."/>
            <person name="Bruce D."/>
            <person name="Goodwin L."/>
            <person name="Pitluck S."/>
            <person name="Peters L."/>
            <person name="Kyrpides N."/>
            <person name="Mavromatis K."/>
            <person name="Ivanova N."/>
            <person name="Ovchinnikova G."/>
            <person name="Pagani I."/>
            <person name="Daligault H."/>
            <person name="Detter J.C."/>
            <person name="Han C."/>
            <person name="Land M."/>
            <person name="Hauser L."/>
            <person name="Markowitz V."/>
            <person name="Cheng J.-F."/>
            <person name="Hugenholtz P."/>
            <person name="Woyke T."/>
            <person name="Wu D."/>
            <person name="Verbarg S."/>
            <person name="Frueling A."/>
            <person name="Brambilla E."/>
            <person name="Klenk H.-P."/>
            <person name="Eisen J.A."/>
        </authorList>
    </citation>
    <scope>NUCLEOTIDE SEQUENCE</scope>
    <source>
        <strain>DSM 1100</strain>
    </source>
</reference>
<dbReference type="KEGG" id="hhy:Halhy_1585"/>
<sequence length="63" mass="6786">MVPRSSRSSSLPHPLVQVSPINAHGTTLVRVMRDTVPAVARCFGAEDTSGVPEDNRNTVDLDK</sequence>
<evidence type="ECO:0000313" key="1">
    <source>
        <dbReference type="EMBL" id="AEE49476.1"/>
    </source>
</evidence>
<accession>F4KZK6</accession>
<organism evidence="1 2">
    <name type="scientific">Haliscomenobacter hydrossis (strain ATCC 27775 / DSM 1100 / LMG 10767 / O)</name>
    <dbReference type="NCBI Taxonomy" id="760192"/>
    <lineage>
        <taxon>Bacteria</taxon>
        <taxon>Pseudomonadati</taxon>
        <taxon>Bacteroidota</taxon>
        <taxon>Saprospiria</taxon>
        <taxon>Saprospirales</taxon>
        <taxon>Haliscomenobacteraceae</taxon>
        <taxon>Haliscomenobacter</taxon>
    </lineage>
</organism>
<protein>
    <submittedName>
        <fullName evidence="1">Uncharacterized protein</fullName>
    </submittedName>
</protein>
<dbReference type="Proteomes" id="UP000008461">
    <property type="component" value="Chromosome"/>
</dbReference>
<proteinExistence type="predicted"/>
<evidence type="ECO:0000313" key="2">
    <source>
        <dbReference type="Proteomes" id="UP000008461"/>
    </source>
</evidence>
<dbReference type="EMBL" id="CP002691">
    <property type="protein sequence ID" value="AEE49476.1"/>
    <property type="molecule type" value="Genomic_DNA"/>
</dbReference>
<name>F4KZK6_HALH1</name>
<dbReference type="AlphaFoldDB" id="F4KZK6"/>
<dbReference type="HOGENOM" id="CLU_2879635_0_0_10"/>
<keyword evidence="2" id="KW-1185">Reference proteome</keyword>
<reference evidence="1 2" key="1">
    <citation type="journal article" date="2011" name="Stand. Genomic Sci.">
        <title>Complete genome sequence of Haliscomenobacter hydrossis type strain (O).</title>
        <authorList>
            <consortium name="US DOE Joint Genome Institute (JGI-PGF)"/>
            <person name="Daligault H."/>
            <person name="Lapidus A."/>
            <person name="Zeytun A."/>
            <person name="Nolan M."/>
            <person name="Lucas S."/>
            <person name="Del Rio T.G."/>
            <person name="Tice H."/>
            <person name="Cheng J.F."/>
            <person name="Tapia R."/>
            <person name="Han C."/>
            <person name="Goodwin L."/>
            <person name="Pitluck S."/>
            <person name="Liolios K."/>
            <person name="Pagani I."/>
            <person name="Ivanova N."/>
            <person name="Huntemann M."/>
            <person name="Mavromatis K."/>
            <person name="Mikhailova N."/>
            <person name="Pati A."/>
            <person name="Chen A."/>
            <person name="Palaniappan K."/>
            <person name="Land M."/>
            <person name="Hauser L."/>
            <person name="Brambilla E.M."/>
            <person name="Rohde M."/>
            <person name="Verbarg S."/>
            <person name="Goker M."/>
            <person name="Bristow J."/>
            <person name="Eisen J.A."/>
            <person name="Markowitz V."/>
            <person name="Hugenholtz P."/>
            <person name="Kyrpides N.C."/>
            <person name="Klenk H.P."/>
            <person name="Woyke T."/>
        </authorList>
    </citation>
    <scope>NUCLEOTIDE SEQUENCE [LARGE SCALE GENOMIC DNA]</scope>
    <source>
        <strain evidence="2">ATCC 27775 / DSM 1100 / LMG 10767 / O</strain>
    </source>
</reference>